<dbReference type="EMBL" id="BMAW01052957">
    <property type="protein sequence ID" value="GFS88347.1"/>
    <property type="molecule type" value="Genomic_DNA"/>
</dbReference>
<evidence type="ECO:0000313" key="2">
    <source>
        <dbReference type="EMBL" id="GFS88347.1"/>
    </source>
</evidence>
<comment type="caution">
    <text evidence="2">The sequence shown here is derived from an EMBL/GenBank/DDBJ whole genome shotgun (WGS) entry which is preliminary data.</text>
</comment>
<proteinExistence type="predicted"/>
<accession>A0A8X6N179</accession>
<dbReference type="OrthoDB" id="6775828at2759"/>
<gene>
    <name evidence="2" type="ORF">NPIL_89521</name>
</gene>
<sequence>MSSSIKSQQPKRQKTEGTTELKNKFQALTSSDVEMQTTPSSTSPQPSNSNQLSISTPGQILNQSQVANLDQTKKIKVLKITIDNPSNTMNLLKELQNLTGIKVSAKLTGSSLKIFTPAPAACHTIKRFINQNNLQGYTYQLPNKKFLRIVIRGMTADMPPIEIINDLKNYNIHVQECFNVTNKKTGKPMPYFY</sequence>
<feature type="compositionally biased region" description="Basic and acidic residues" evidence="1">
    <location>
        <begin position="13"/>
        <end position="23"/>
    </location>
</feature>
<name>A0A8X6N179_NEPPI</name>
<evidence type="ECO:0008006" key="4">
    <source>
        <dbReference type="Google" id="ProtNLM"/>
    </source>
</evidence>
<dbReference type="AlphaFoldDB" id="A0A8X6N179"/>
<protein>
    <recommendedName>
        <fullName evidence="4">Nucleic-acid-binding protein</fullName>
    </recommendedName>
</protein>
<evidence type="ECO:0000256" key="1">
    <source>
        <dbReference type="SAM" id="MobiDB-lite"/>
    </source>
</evidence>
<evidence type="ECO:0000313" key="3">
    <source>
        <dbReference type="Proteomes" id="UP000887013"/>
    </source>
</evidence>
<feature type="compositionally biased region" description="Low complexity" evidence="1">
    <location>
        <begin position="36"/>
        <end position="51"/>
    </location>
</feature>
<dbReference type="Proteomes" id="UP000887013">
    <property type="component" value="Unassembled WGS sequence"/>
</dbReference>
<keyword evidence="3" id="KW-1185">Reference proteome</keyword>
<feature type="compositionally biased region" description="Polar residues" evidence="1">
    <location>
        <begin position="1"/>
        <end position="12"/>
    </location>
</feature>
<feature type="region of interest" description="Disordered" evidence="1">
    <location>
        <begin position="1"/>
        <end position="55"/>
    </location>
</feature>
<organism evidence="2 3">
    <name type="scientific">Nephila pilipes</name>
    <name type="common">Giant wood spider</name>
    <name type="synonym">Nephila maculata</name>
    <dbReference type="NCBI Taxonomy" id="299642"/>
    <lineage>
        <taxon>Eukaryota</taxon>
        <taxon>Metazoa</taxon>
        <taxon>Ecdysozoa</taxon>
        <taxon>Arthropoda</taxon>
        <taxon>Chelicerata</taxon>
        <taxon>Arachnida</taxon>
        <taxon>Araneae</taxon>
        <taxon>Araneomorphae</taxon>
        <taxon>Entelegynae</taxon>
        <taxon>Araneoidea</taxon>
        <taxon>Nephilidae</taxon>
        <taxon>Nephila</taxon>
    </lineage>
</organism>
<feature type="compositionally biased region" description="Polar residues" evidence="1">
    <location>
        <begin position="24"/>
        <end position="35"/>
    </location>
</feature>
<reference evidence="2" key="1">
    <citation type="submission" date="2020-08" db="EMBL/GenBank/DDBJ databases">
        <title>Multicomponent nature underlies the extraordinary mechanical properties of spider dragline silk.</title>
        <authorList>
            <person name="Kono N."/>
            <person name="Nakamura H."/>
            <person name="Mori M."/>
            <person name="Yoshida Y."/>
            <person name="Ohtoshi R."/>
            <person name="Malay A.D."/>
            <person name="Moran D.A.P."/>
            <person name="Tomita M."/>
            <person name="Numata K."/>
            <person name="Arakawa K."/>
        </authorList>
    </citation>
    <scope>NUCLEOTIDE SEQUENCE</scope>
</reference>